<feature type="compositionally biased region" description="Gly residues" evidence="1">
    <location>
        <begin position="80"/>
        <end position="101"/>
    </location>
</feature>
<feature type="compositionally biased region" description="Basic and acidic residues" evidence="1">
    <location>
        <begin position="42"/>
        <end position="63"/>
    </location>
</feature>
<protein>
    <submittedName>
        <fullName evidence="2">Uncharacterized protein</fullName>
    </submittedName>
</protein>
<dbReference type="InParanoid" id="A0A0G4EAQ9"/>
<name>A0A0G4EAQ9_VITBC</name>
<reference evidence="2 3" key="1">
    <citation type="submission" date="2014-11" db="EMBL/GenBank/DDBJ databases">
        <authorList>
            <person name="Zhu J."/>
            <person name="Qi W."/>
            <person name="Song R."/>
        </authorList>
    </citation>
    <scope>NUCLEOTIDE SEQUENCE [LARGE SCALE GENOMIC DNA]</scope>
</reference>
<feature type="compositionally biased region" description="Polar residues" evidence="1">
    <location>
        <begin position="65"/>
        <end position="74"/>
    </location>
</feature>
<evidence type="ECO:0000313" key="3">
    <source>
        <dbReference type="Proteomes" id="UP000041254"/>
    </source>
</evidence>
<gene>
    <name evidence="2" type="ORF">Vbra_1946</name>
</gene>
<dbReference type="Proteomes" id="UP000041254">
    <property type="component" value="Unassembled WGS sequence"/>
</dbReference>
<evidence type="ECO:0000313" key="2">
    <source>
        <dbReference type="EMBL" id="CEL92736.1"/>
    </source>
</evidence>
<feature type="region of interest" description="Disordered" evidence="1">
    <location>
        <begin position="42"/>
        <end position="108"/>
    </location>
</feature>
<keyword evidence="3" id="KW-1185">Reference proteome</keyword>
<evidence type="ECO:0000256" key="1">
    <source>
        <dbReference type="SAM" id="MobiDB-lite"/>
    </source>
</evidence>
<accession>A0A0G4EAQ9</accession>
<dbReference type="EMBL" id="CDMY01000104">
    <property type="protein sequence ID" value="CEL92736.1"/>
    <property type="molecule type" value="Genomic_DNA"/>
</dbReference>
<dbReference type="VEuPathDB" id="CryptoDB:Vbra_1946"/>
<organism evidence="2 3">
    <name type="scientific">Vitrella brassicaformis (strain CCMP3155)</name>
    <dbReference type="NCBI Taxonomy" id="1169540"/>
    <lineage>
        <taxon>Eukaryota</taxon>
        <taxon>Sar</taxon>
        <taxon>Alveolata</taxon>
        <taxon>Colpodellida</taxon>
        <taxon>Vitrellaceae</taxon>
        <taxon>Vitrella</taxon>
    </lineage>
</organism>
<proteinExistence type="predicted"/>
<sequence length="108" mass="11155">MVASAVAAAAAVLPSVWPKDQRGCQPQYGTRMVSVLKALERDGTVHQSADKDAWERSGDDRPSHSPANTRSTADSAAGGNHRGGGDGMMRGRGGIQRGGGVDTQPLAD</sequence>
<dbReference type="AlphaFoldDB" id="A0A0G4EAQ9"/>